<dbReference type="GO" id="GO:0005576">
    <property type="term" value="C:extracellular region"/>
    <property type="evidence" value="ECO:0007669"/>
    <property type="project" value="TreeGrafter"/>
</dbReference>
<feature type="domain" description="Mce/MlaD" evidence="1">
    <location>
        <begin position="35"/>
        <end position="116"/>
    </location>
</feature>
<reference evidence="2 3" key="1">
    <citation type="submission" date="2020-04" db="EMBL/GenBank/DDBJ databases">
        <title>MicrobeNet Type strains.</title>
        <authorList>
            <person name="Nicholson A.C."/>
        </authorList>
    </citation>
    <scope>NUCLEOTIDE SEQUENCE [LARGE SCALE GENOMIC DNA]</scope>
    <source>
        <strain evidence="2 3">ATCC BAA-14</strain>
    </source>
</reference>
<name>A0A846WIS4_9ACTN</name>
<dbReference type="RefSeq" id="WP_035728916.1">
    <property type="nucleotide sequence ID" value="NZ_JAAXPC010000003.1"/>
</dbReference>
<accession>A0A846WIS4</accession>
<sequence>MFITGAKVAAVAVITVLLFILVVNAMRNPVDNIRTDTYTADFTDASGLHVNGDVRTRGMRIGKVTGVDLQQGSADGPPVVHVSFTMDDQHKLTDTSKLAIKYQNLTGVRYVDVESGDTPGKPVTHLAADKTTPSFDITQLFNGLQPVLATMNSDQINAFSANAIALLQGDGSGLGPMLDSTQKLADFAKDRQAVISTLAQNMGRISDSMGGRSQYVLAFMQAVNKPIDNAMKVLGEFPKTATYGPALLEPIEQILASLGVSPDLDVDVLLTHVFHTMTDALNSFTLMPNTLAGLKTTQTRGAVNTHCTNGRAQLPSDVQVLLSGSEVVLCAK</sequence>
<dbReference type="Pfam" id="PF02470">
    <property type="entry name" value="MlaD"/>
    <property type="match status" value="1"/>
</dbReference>
<gene>
    <name evidence="2" type="ORF">HGA05_07575</name>
</gene>
<dbReference type="InterPro" id="IPR052336">
    <property type="entry name" value="MlaD_Phospholipid_Transporter"/>
</dbReference>
<organism evidence="2 3">
    <name type="scientific">Gordonia polyisoprenivorans</name>
    <dbReference type="NCBI Taxonomy" id="84595"/>
    <lineage>
        <taxon>Bacteria</taxon>
        <taxon>Bacillati</taxon>
        <taxon>Actinomycetota</taxon>
        <taxon>Actinomycetes</taxon>
        <taxon>Mycobacteriales</taxon>
        <taxon>Gordoniaceae</taxon>
        <taxon>Gordonia</taxon>
    </lineage>
</organism>
<dbReference type="GO" id="GO:0051701">
    <property type="term" value="P:biological process involved in interaction with host"/>
    <property type="evidence" value="ECO:0007669"/>
    <property type="project" value="TreeGrafter"/>
</dbReference>
<dbReference type="EMBL" id="JAAXPC010000003">
    <property type="protein sequence ID" value="NKY01428.1"/>
    <property type="molecule type" value="Genomic_DNA"/>
</dbReference>
<dbReference type="PANTHER" id="PTHR33371:SF17">
    <property type="entry name" value="MCE-FAMILY PROTEIN MCE1B"/>
    <property type="match status" value="1"/>
</dbReference>
<dbReference type="AlphaFoldDB" id="A0A846WIS4"/>
<protein>
    <submittedName>
        <fullName evidence="2">MCE family protein</fullName>
    </submittedName>
</protein>
<dbReference type="Proteomes" id="UP000563898">
    <property type="component" value="Unassembled WGS sequence"/>
</dbReference>
<evidence type="ECO:0000313" key="3">
    <source>
        <dbReference type="Proteomes" id="UP000563898"/>
    </source>
</evidence>
<dbReference type="PANTHER" id="PTHR33371">
    <property type="entry name" value="INTERMEMBRANE PHOSPHOLIPID TRANSPORT SYSTEM BINDING PROTEIN MLAD-RELATED"/>
    <property type="match status" value="1"/>
</dbReference>
<evidence type="ECO:0000313" key="2">
    <source>
        <dbReference type="EMBL" id="NKY01428.1"/>
    </source>
</evidence>
<comment type="caution">
    <text evidence="2">The sequence shown here is derived from an EMBL/GenBank/DDBJ whole genome shotgun (WGS) entry which is preliminary data.</text>
</comment>
<evidence type="ECO:0000259" key="1">
    <source>
        <dbReference type="Pfam" id="PF02470"/>
    </source>
</evidence>
<dbReference type="InterPro" id="IPR003399">
    <property type="entry name" value="Mce/MlaD"/>
</dbReference>
<proteinExistence type="predicted"/>